<proteinExistence type="predicted"/>
<evidence type="ECO:0000313" key="2">
    <source>
        <dbReference type="EMBL" id="CAG8955618.1"/>
    </source>
</evidence>
<name>A0A9N9KZW0_9HELO</name>
<accession>A0A9N9KZW0</accession>
<protein>
    <submittedName>
        <fullName evidence="2">Uncharacterized protein</fullName>
    </submittedName>
</protein>
<dbReference type="AlphaFoldDB" id="A0A9N9KZW0"/>
<evidence type="ECO:0000313" key="3">
    <source>
        <dbReference type="Proteomes" id="UP000696280"/>
    </source>
</evidence>
<evidence type="ECO:0000256" key="1">
    <source>
        <dbReference type="SAM" id="MobiDB-lite"/>
    </source>
</evidence>
<sequence>MKLDSQVTVVNLDLDLELEAERKGKNSKQNGAKKGGEEEEESARVQSQGFGGRSAFDVVPGPTRPYIDGVGEWVTREETVESGGETTTTNPGNRLHLHLIYMDKLGIALPEPIILLRLRQSRRYSMIQPMEC</sequence>
<reference evidence="2" key="1">
    <citation type="submission" date="2021-07" db="EMBL/GenBank/DDBJ databases">
        <authorList>
            <person name="Durling M."/>
        </authorList>
    </citation>
    <scope>NUCLEOTIDE SEQUENCE</scope>
</reference>
<keyword evidence="3" id="KW-1185">Reference proteome</keyword>
<comment type="caution">
    <text evidence="2">The sequence shown here is derived from an EMBL/GenBank/DDBJ whole genome shotgun (WGS) entry which is preliminary data.</text>
</comment>
<dbReference type="Proteomes" id="UP000696280">
    <property type="component" value="Unassembled WGS sequence"/>
</dbReference>
<organism evidence="2 3">
    <name type="scientific">Hymenoscyphus fraxineus</name>
    <dbReference type="NCBI Taxonomy" id="746836"/>
    <lineage>
        <taxon>Eukaryota</taxon>
        <taxon>Fungi</taxon>
        <taxon>Dikarya</taxon>
        <taxon>Ascomycota</taxon>
        <taxon>Pezizomycotina</taxon>
        <taxon>Leotiomycetes</taxon>
        <taxon>Helotiales</taxon>
        <taxon>Helotiaceae</taxon>
        <taxon>Hymenoscyphus</taxon>
    </lineage>
</organism>
<feature type="region of interest" description="Disordered" evidence="1">
    <location>
        <begin position="18"/>
        <end position="72"/>
    </location>
</feature>
<gene>
    <name evidence="2" type="ORF">HYFRA_00009572</name>
</gene>
<dbReference type="EMBL" id="CAJVRL010000064">
    <property type="protein sequence ID" value="CAG8955618.1"/>
    <property type="molecule type" value="Genomic_DNA"/>
</dbReference>